<feature type="compositionally biased region" description="Pro residues" evidence="1">
    <location>
        <begin position="269"/>
        <end position="279"/>
    </location>
</feature>
<protein>
    <recommendedName>
        <fullName evidence="4">Xylose isomerase-like TIM barrel domain-containing protein</fullName>
    </recommendedName>
</protein>
<evidence type="ECO:0000313" key="2">
    <source>
        <dbReference type="EMBL" id="KPL74530.1"/>
    </source>
</evidence>
<dbReference type="AlphaFoldDB" id="A0A0N8GM77"/>
<keyword evidence="3" id="KW-1185">Reference proteome</keyword>
<organism evidence="2 3">
    <name type="scientific">Bellilinea caldifistulae</name>
    <dbReference type="NCBI Taxonomy" id="360411"/>
    <lineage>
        <taxon>Bacteria</taxon>
        <taxon>Bacillati</taxon>
        <taxon>Chloroflexota</taxon>
        <taxon>Anaerolineae</taxon>
        <taxon>Anaerolineales</taxon>
        <taxon>Anaerolineaceae</taxon>
        <taxon>Bellilinea</taxon>
    </lineage>
</organism>
<dbReference type="RefSeq" id="WP_061918811.1">
    <property type="nucleotide sequence ID" value="NZ_DF967971.1"/>
</dbReference>
<reference evidence="2 3" key="1">
    <citation type="submission" date="2015-07" db="EMBL/GenBank/DDBJ databases">
        <title>Draft genome of Bellilinea caldifistulae DSM 17877.</title>
        <authorList>
            <person name="Hemp J."/>
            <person name="Ward L.M."/>
            <person name="Pace L.A."/>
            <person name="Fischer W.W."/>
        </authorList>
    </citation>
    <scope>NUCLEOTIDE SEQUENCE [LARGE SCALE GENOMIC DNA]</scope>
    <source>
        <strain evidence="2 3">GOMI-1</strain>
    </source>
</reference>
<evidence type="ECO:0000256" key="1">
    <source>
        <dbReference type="SAM" id="MobiDB-lite"/>
    </source>
</evidence>
<accession>A0A0N8GM77</accession>
<evidence type="ECO:0008006" key="4">
    <source>
        <dbReference type="Google" id="ProtNLM"/>
    </source>
</evidence>
<dbReference type="STRING" id="360411.AC812_12090"/>
<sequence length="303" mass="33724">MSNLKGLLLNESHSAINFKSLRDAGAEFVTIHIGGKSEDNKLAFINPSVFAGMVQKAYDAGLAIGVRYDLWVGYWLHNGYTMQDVDRMPNDKHPIVSQLVNLLRYKAVSFMSVGLYEMSLITGSGQVTDSWLGFALRDITDRLLMLQRAGVLLPFKLGVYSRADFVNANPSLESTIGARPELYIHAPKWIKLSTTAPTISELLNKYKVNVAAPAIFGWTSHRKKSLSYWDLGSQDVVIDGAATDIGVEYYLGDKEDFLTEIKPRLKPQEPAPKPEPTPAPEADTLKQILDELKAIRQILSERL</sequence>
<dbReference type="EMBL" id="LGHJ01000017">
    <property type="protein sequence ID" value="KPL74530.1"/>
    <property type="molecule type" value="Genomic_DNA"/>
</dbReference>
<name>A0A0N8GM77_9CHLR</name>
<proteinExistence type="predicted"/>
<dbReference type="Proteomes" id="UP000050514">
    <property type="component" value="Unassembled WGS sequence"/>
</dbReference>
<evidence type="ECO:0000313" key="3">
    <source>
        <dbReference type="Proteomes" id="UP000050514"/>
    </source>
</evidence>
<gene>
    <name evidence="2" type="ORF">AC812_12090</name>
</gene>
<feature type="region of interest" description="Disordered" evidence="1">
    <location>
        <begin position="263"/>
        <end position="282"/>
    </location>
</feature>
<comment type="caution">
    <text evidence="2">The sequence shown here is derived from an EMBL/GenBank/DDBJ whole genome shotgun (WGS) entry which is preliminary data.</text>
</comment>